<name>A0A0A8ZM93_ARUDO</name>
<dbReference type="AlphaFoldDB" id="A0A0A8ZM93"/>
<sequence length="30" mass="3394">MPVASVWNTRPDGSCLRTPHKPDAHNHQLQ</sequence>
<protein>
    <submittedName>
        <fullName evidence="2">Uncharacterized protein</fullName>
    </submittedName>
</protein>
<dbReference type="EMBL" id="GBRH01257381">
    <property type="protein sequence ID" value="JAD40514.1"/>
    <property type="molecule type" value="Transcribed_RNA"/>
</dbReference>
<feature type="region of interest" description="Disordered" evidence="1">
    <location>
        <begin position="1"/>
        <end position="30"/>
    </location>
</feature>
<evidence type="ECO:0000256" key="1">
    <source>
        <dbReference type="SAM" id="MobiDB-lite"/>
    </source>
</evidence>
<evidence type="ECO:0000313" key="2">
    <source>
        <dbReference type="EMBL" id="JAD40514.1"/>
    </source>
</evidence>
<reference evidence="2" key="1">
    <citation type="submission" date="2014-09" db="EMBL/GenBank/DDBJ databases">
        <authorList>
            <person name="Magalhaes I.L.F."/>
            <person name="Oliveira U."/>
            <person name="Santos F.R."/>
            <person name="Vidigal T.H.D.A."/>
            <person name="Brescovit A.D."/>
            <person name="Santos A.J."/>
        </authorList>
    </citation>
    <scope>NUCLEOTIDE SEQUENCE</scope>
    <source>
        <tissue evidence="2">Shoot tissue taken approximately 20 cm above the soil surface</tissue>
    </source>
</reference>
<reference evidence="2" key="2">
    <citation type="journal article" date="2015" name="Data Brief">
        <title>Shoot transcriptome of the giant reed, Arundo donax.</title>
        <authorList>
            <person name="Barrero R.A."/>
            <person name="Guerrero F.D."/>
            <person name="Moolhuijzen P."/>
            <person name="Goolsby J.A."/>
            <person name="Tidwell J."/>
            <person name="Bellgard S.E."/>
            <person name="Bellgard M.I."/>
        </authorList>
    </citation>
    <scope>NUCLEOTIDE SEQUENCE</scope>
    <source>
        <tissue evidence="2">Shoot tissue taken approximately 20 cm above the soil surface</tissue>
    </source>
</reference>
<proteinExistence type="predicted"/>
<feature type="compositionally biased region" description="Basic and acidic residues" evidence="1">
    <location>
        <begin position="20"/>
        <end position="30"/>
    </location>
</feature>
<organism evidence="2">
    <name type="scientific">Arundo donax</name>
    <name type="common">Giant reed</name>
    <name type="synonym">Donax arundinaceus</name>
    <dbReference type="NCBI Taxonomy" id="35708"/>
    <lineage>
        <taxon>Eukaryota</taxon>
        <taxon>Viridiplantae</taxon>
        <taxon>Streptophyta</taxon>
        <taxon>Embryophyta</taxon>
        <taxon>Tracheophyta</taxon>
        <taxon>Spermatophyta</taxon>
        <taxon>Magnoliopsida</taxon>
        <taxon>Liliopsida</taxon>
        <taxon>Poales</taxon>
        <taxon>Poaceae</taxon>
        <taxon>PACMAD clade</taxon>
        <taxon>Arundinoideae</taxon>
        <taxon>Arundineae</taxon>
        <taxon>Arundo</taxon>
    </lineage>
</organism>
<accession>A0A0A8ZM93</accession>